<dbReference type="SUPFAM" id="SSF50998">
    <property type="entry name" value="Quinoprotein alcohol dehydrogenase-like"/>
    <property type="match status" value="1"/>
</dbReference>
<protein>
    <recommendedName>
        <fullName evidence="3">Protein kinase domain-containing protein</fullName>
    </recommendedName>
</protein>
<dbReference type="InterPro" id="IPR011047">
    <property type="entry name" value="Quinoprotein_ADH-like_sf"/>
</dbReference>
<dbReference type="Gene3D" id="1.10.510.10">
    <property type="entry name" value="Transferase(Phosphotransferase) domain 1"/>
    <property type="match status" value="1"/>
</dbReference>
<evidence type="ECO:0008006" key="3">
    <source>
        <dbReference type="Google" id="ProtNLM"/>
    </source>
</evidence>
<dbReference type="SUPFAM" id="SSF56112">
    <property type="entry name" value="Protein kinase-like (PK-like)"/>
    <property type="match status" value="1"/>
</dbReference>
<gene>
    <name evidence="1" type="ORF">SAMN05421803_14216</name>
</gene>
<dbReference type="Gene3D" id="3.30.200.20">
    <property type="entry name" value="Phosphorylase Kinase, domain 1"/>
    <property type="match status" value="1"/>
</dbReference>
<dbReference type="InterPro" id="IPR011009">
    <property type="entry name" value="Kinase-like_dom_sf"/>
</dbReference>
<sequence>MLPPHPHDPPSVGPYRLLGRLGADDTAHRHVGRARGGTRVTLVLLRPRRATDPAFRAAFADRVRALRGLRSRYVCRPVGADTRGAVPWAAFARPEGGTLADLVERHGGALPAERFAAVAAALAAGLADLHAAGVAAGPLRAEGVLTPPGGAVLAEAVCAEPSAGPAQDVRHWADLMTAVAGDAGVPPRLRTLVEGCAHPDPALRPSARELVRMLEGADPAPETGDGPAAGRRPGGRVLAAATAGVLAVAAVAATAFVAAREDRAESAGAPGDAVADCTGAQGFAPDGERSLEDAEVFSHLRFSPDGDLLAMHTPEDELSVWDWREDREVARPDVEVSRLGGLAFVPGGCEIATVVMEPEPRPGDEYPTPVGQVLDLVSGTAADHGVRGMAGGPSPGPPPGATGIAVSPEGLIALSGLDAGTRTQIVDGGTGEAVTTFETPGGTPVFLDERRLLLGAFGGSAEEHVTLWDVRTGERLHTIRPVADAVFAPVPGTDQVVYAHGGEVVVWDVAAGERVDAFDMEDAGELRAPWVREIVVDPWLGRVYVMWWDSDPRDYEAEADSYSGAWDLESGENLLPRDQELWHVAPHPSGEVVAVTAQDTGVRLLDPHTWEPVETP</sequence>
<dbReference type="EMBL" id="FQZK01000042">
    <property type="protein sequence ID" value="SHK91417.1"/>
    <property type="molecule type" value="Genomic_DNA"/>
</dbReference>
<organism evidence="1 2">
    <name type="scientific">Nocardiopsis flavescens</name>
    <dbReference type="NCBI Taxonomy" id="758803"/>
    <lineage>
        <taxon>Bacteria</taxon>
        <taxon>Bacillati</taxon>
        <taxon>Actinomycetota</taxon>
        <taxon>Actinomycetes</taxon>
        <taxon>Streptosporangiales</taxon>
        <taxon>Nocardiopsidaceae</taxon>
        <taxon>Nocardiopsis</taxon>
    </lineage>
</organism>
<reference evidence="1 2" key="1">
    <citation type="submission" date="2016-11" db="EMBL/GenBank/DDBJ databases">
        <authorList>
            <person name="Jaros S."/>
            <person name="Januszkiewicz K."/>
            <person name="Wedrychowicz H."/>
        </authorList>
    </citation>
    <scope>NUCLEOTIDE SEQUENCE [LARGE SCALE GENOMIC DNA]</scope>
    <source>
        <strain evidence="1 2">CGMCC 4.5723</strain>
    </source>
</reference>
<dbReference type="STRING" id="758803.SAMN05421803_14216"/>
<dbReference type="AlphaFoldDB" id="A0A1M6WCI1"/>
<evidence type="ECO:0000313" key="1">
    <source>
        <dbReference type="EMBL" id="SHK91417.1"/>
    </source>
</evidence>
<evidence type="ECO:0000313" key="2">
    <source>
        <dbReference type="Proteomes" id="UP000184452"/>
    </source>
</evidence>
<keyword evidence="2" id="KW-1185">Reference proteome</keyword>
<accession>A0A1M6WCI1</accession>
<dbReference type="OrthoDB" id="3415066at2"/>
<dbReference type="Gene3D" id="2.130.10.10">
    <property type="entry name" value="YVTN repeat-like/Quinoprotein amine dehydrogenase"/>
    <property type="match status" value="1"/>
</dbReference>
<dbReference type="InterPro" id="IPR015943">
    <property type="entry name" value="WD40/YVTN_repeat-like_dom_sf"/>
</dbReference>
<name>A0A1M6WCI1_9ACTN</name>
<proteinExistence type="predicted"/>
<dbReference type="RefSeq" id="WP_073384326.1">
    <property type="nucleotide sequence ID" value="NZ_FQZK01000042.1"/>
</dbReference>
<dbReference type="Proteomes" id="UP000184452">
    <property type="component" value="Unassembled WGS sequence"/>
</dbReference>